<dbReference type="EMBL" id="MZ334525">
    <property type="protein sequence ID" value="UBF23180.1"/>
    <property type="molecule type" value="Genomic_DNA"/>
</dbReference>
<dbReference type="SUPFAM" id="SSF49899">
    <property type="entry name" value="Concanavalin A-like lectins/glucanases"/>
    <property type="match status" value="1"/>
</dbReference>
<protein>
    <submittedName>
        <fullName evidence="2">Lectin domain-containing protein</fullName>
    </submittedName>
</protein>
<keyword evidence="3" id="KW-1185">Reference proteome</keyword>
<feature type="compositionally biased region" description="Low complexity" evidence="1">
    <location>
        <begin position="392"/>
        <end position="404"/>
    </location>
</feature>
<accession>A0AAE8XZU8</accession>
<name>A0AAE8XZU8_9CAUD</name>
<reference evidence="2" key="1">
    <citation type="submission" date="2021-05" db="EMBL/GenBank/DDBJ databases">
        <title>Diversity, taxonomy and evolution of archaeal viruses of the class Caudoviricetes.</title>
        <authorList>
            <person name="Liu Y."/>
            <person name="Demina T.A."/>
            <person name="Roux S."/>
            <person name="Aiewsakun P."/>
            <person name="Kazlauskas D."/>
            <person name="Simmonds P."/>
            <person name="Prangishvili D."/>
            <person name="Oksanen H.M."/>
            <person name="Krupovic M."/>
        </authorList>
    </citation>
    <scope>NUCLEOTIDE SEQUENCE</scope>
    <source>
        <strain evidence="2">HATV-2/44</strain>
    </source>
</reference>
<organism evidence="2 3">
    <name type="scientific">Haloarcula tailed virus 2</name>
    <dbReference type="NCBI Taxonomy" id="2877989"/>
    <lineage>
        <taxon>Viruses</taxon>
        <taxon>Duplodnaviria</taxon>
        <taxon>Heunggongvirae</taxon>
        <taxon>Uroviricota</taxon>
        <taxon>Caudoviricetes</taxon>
        <taxon>Thumleimavirales</taxon>
        <taxon>Soleiviridae</taxon>
        <taxon>Eilatmyovirus</taxon>
        <taxon>Eilatmyovirus salis</taxon>
        <taxon>Eilatmyovirus HATV2</taxon>
    </lineage>
</organism>
<dbReference type="InterPro" id="IPR013320">
    <property type="entry name" value="ConA-like_dom_sf"/>
</dbReference>
<sequence length="404" mass="44596">MHETLSKVLIDDSFRNLDSSTWKISGDAGPDSADRQIRLTQPETDSEGRLTLIDGVNVDVWSMTFNFIISEQTADPAESVAFWIYADADSAGYQPDDGYGIEFDHKNDVVRLVDVTDGVRDVLQTTNSVIKDESAILPRTNNVSFQYANGSLSVNMNQESVINYDFDFEDLNTEHKGLVFSAKTGSTDYAEHAVDDVRIVTPSNLVLNSALSQFDNNGIYSGPRSNTRRVIRTLLGGIEALAIDTKDIQDAHHIRHAHGRQLDKIARLVRLKRKEGENDQKFRLRIILAFRLNSSTGTFDELAQFMGVLLGTDPDNVDYTFNPESLPCTMIIGADAELFRASPLTNQEIIDFAGQTIEAGHRIQIQEVGTFVVIEDGDPVNDPDTGLTSDADTTVGGTLTTDLE</sequence>
<evidence type="ECO:0000313" key="3">
    <source>
        <dbReference type="Proteomes" id="UP000827814"/>
    </source>
</evidence>
<evidence type="ECO:0000256" key="1">
    <source>
        <dbReference type="SAM" id="MobiDB-lite"/>
    </source>
</evidence>
<dbReference type="Proteomes" id="UP000827814">
    <property type="component" value="Segment"/>
</dbReference>
<feature type="region of interest" description="Disordered" evidence="1">
    <location>
        <begin position="377"/>
        <end position="404"/>
    </location>
</feature>
<gene>
    <name evidence="2" type="ORF">HATV-2_gp29</name>
</gene>
<evidence type="ECO:0000313" key="2">
    <source>
        <dbReference type="EMBL" id="UBF23180.1"/>
    </source>
</evidence>
<proteinExistence type="predicted"/>
<dbReference type="Gene3D" id="2.60.120.200">
    <property type="match status" value="1"/>
</dbReference>